<evidence type="ECO:0000313" key="10">
    <source>
        <dbReference type="Proteomes" id="UP000537592"/>
    </source>
</evidence>
<feature type="domain" description="Glycosyl transferase family 1" evidence="6">
    <location>
        <begin position="241"/>
        <end position="416"/>
    </location>
</feature>
<evidence type="ECO:0000259" key="6">
    <source>
        <dbReference type="Pfam" id="PF00534"/>
    </source>
</evidence>
<dbReference type="SFLD" id="SFLDS00003">
    <property type="entry name" value="Haloacid_Dehalogenase"/>
    <property type="match status" value="1"/>
</dbReference>
<evidence type="ECO:0000256" key="3">
    <source>
        <dbReference type="ARBA" id="ARBA00022676"/>
    </source>
</evidence>
<keyword evidence="4 9" id="KW-0808">Transferase</keyword>
<dbReference type="InterPro" id="IPR023214">
    <property type="entry name" value="HAD_sf"/>
</dbReference>
<dbReference type="InterPro" id="IPR044161">
    <property type="entry name" value="SPS"/>
</dbReference>
<organism evidence="9 10">
    <name type="scientific">Pseudochelatococcus contaminans</name>
    <dbReference type="NCBI Taxonomy" id="1538103"/>
    <lineage>
        <taxon>Bacteria</taxon>
        <taxon>Pseudomonadati</taxon>
        <taxon>Pseudomonadota</taxon>
        <taxon>Alphaproteobacteria</taxon>
        <taxon>Hyphomicrobiales</taxon>
        <taxon>Chelatococcaceae</taxon>
        <taxon>Pseudochelatococcus</taxon>
    </lineage>
</organism>
<dbReference type="SUPFAM" id="SSF53756">
    <property type="entry name" value="UDP-Glycosyltransferase/glycogen phosphorylase"/>
    <property type="match status" value="1"/>
</dbReference>
<dbReference type="Gene3D" id="3.90.1070.10">
    <property type="match status" value="1"/>
</dbReference>
<comment type="caution">
    <text evidence="9">The sequence shown here is derived from an EMBL/GenBank/DDBJ whole genome shotgun (WGS) entry which is preliminary data.</text>
</comment>
<dbReference type="InterPro" id="IPR006380">
    <property type="entry name" value="SPP-like_dom"/>
</dbReference>
<dbReference type="AlphaFoldDB" id="A0A7W6EFT1"/>
<gene>
    <name evidence="9" type="ORF">FHS81_000561</name>
</gene>
<dbReference type="EMBL" id="JACICC010000001">
    <property type="protein sequence ID" value="MBB3808507.1"/>
    <property type="molecule type" value="Genomic_DNA"/>
</dbReference>
<evidence type="ECO:0000313" key="9">
    <source>
        <dbReference type="EMBL" id="MBB3808507.1"/>
    </source>
</evidence>
<keyword evidence="3 9" id="KW-0328">Glycosyltransferase</keyword>
<evidence type="ECO:0000259" key="7">
    <source>
        <dbReference type="Pfam" id="PF05116"/>
    </source>
</evidence>
<dbReference type="PANTHER" id="PTHR46039">
    <property type="entry name" value="SUCROSE-PHOSPHATE SYNTHASE 3-RELATED"/>
    <property type="match status" value="1"/>
</dbReference>
<dbReference type="Pfam" id="PF13579">
    <property type="entry name" value="Glyco_trans_4_4"/>
    <property type="match status" value="1"/>
</dbReference>
<dbReference type="Gene3D" id="3.40.50.2000">
    <property type="entry name" value="Glycogen Phosphorylase B"/>
    <property type="match status" value="2"/>
</dbReference>
<dbReference type="InterPro" id="IPR028098">
    <property type="entry name" value="Glyco_trans_4-like_N"/>
</dbReference>
<dbReference type="PANTHER" id="PTHR46039:SF5">
    <property type="entry name" value="SUCROSE-PHOSPHATE SYNTHASE 3-RELATED"/>
    <property type="match status" value="1"/>
</dbReference>
<reference evidence="9 10" key="1">
    <citation type="submission" date="2020-08" db="EMBL/GenBank/DDBJ databases">
        <title>Genomic Encyclopedia of Type Strains, Phase IV (KMG-IV): sequencing the most valuable type-strain genomes for metagenomic binning, comparative biology and taxonomic classification.</title>
        <authorList>
            <person name="Goeker M."/>
        </authorList>
    </citation>
    <scope>NUCLEOTIDE SEQUENCE [LARGE SCALE GENOMIC DNA]</scope>
    <source>
        <strain evidence="9 10">DSM 28760</strain>
    </source>
</reference>
<dbReference type="GO" id="GO:0046524">
    <property type="term" value="F:sucrose-phosphate synthase activity"/>
    <property type="evidence" value="ECO:0007669"/>
    <property type="project" value="UniProtKB-EC"/>
</dbReference>
<dbReference type="InterPro" id="IPR001296">
    <property type="entry name" value="Glyco_trans_1"/>
</dbReference>
<sequence>MGTWPEFFLELQSPVMFVMHIALGGCLKAPPVNYGLTEDTGGHIAYVLGAAAAQAAREDVERVEIVTRAFDDPRLGAVHAAELEAVSPGVVIRRLRTATTAYLSKDELHADVPALVEAFLAHLASRKRLPNVIHAHFADAARLAHAAQRRFGIPFIYTPHSLGSDKRAASDAAPALRTRIDNERTAIMTADALIVSSRDEAERQLAAYGCDAEGRTCRINPGVTLPATSGTAEAEALLSEHLTRPELPFILAIARPVRKKNLEGLLAAYAASPALQDKANLVILAGQDIGLTPADAEQNEVRAALRDLVATAGLEGKVALPARHAPELVPQLYRVAARQGGVFANPAFHEPFGLTLIEAAQFGLPVVATQYGGPSDILRTLGHGLSVDPHDRDGIAAACERLIDDSDLWHRHSANALKGASVFSWQDWAAEATEIAADLRRPVVSFPEQPSRFFVFDIDNTLTGCRRGAKDFALWARGHGDGYAVATGRSLAEARRILREWKLPEPRVFITSVGSEIWRRRIDGRLTLCRAYARKISPGWEPERIARVLARAGAVPQDHHEQRQWKLSYVGDTMEGRRVEQILLRAGVVARVIASHGRFIDVLPVRAGKWGATSFELSRLGLSVADCVAAGDSGNDADLLAASGSAIVVSNARPELVLSDRPGLYRASARYASGVMEGLRGLGLADAPARGHEAPVQAQPTLVAAE</sequence>
<dbReference type="RefSeq" id="WP_210281501.1">
    <property type="nucleotide sequence ID" value="NZ_JACICC010000001.1"/>
</dbReference>
<dbReference type="Proteomes" id="UP000537592">
    <property type="component" value="Unassembled WGS sequence"/>
</dbReference>
<dbReference type="EC" id="2.4.1.14" evidence="2"/>
<dbReference type="SUPFAM" id="SSF56784">
    <property type="entry name" value="HAD-like"/>
    <property type="match status" value="1"/>
</dbReference>
<name>A0A7W6EFT1_9HYPH</name>
<evidence type="ECO:0000256" key="5">
    <source>
        <dbReference type="ARBA" id="ARBA00047471"/>
    </source>
</evidence>
<dbReference type="SFLD" id="SFLDG01141">
    <property type="entry name" value="C2.B.1:_Sucrose_Phosphatase_Li"/>
    <property type="match status" value="1"/>
</dbReference>
<protein>
    <recommendedName>
        <fullName evidence="2">sucrose-phosphate synthase</fullName>
        <ecNumber evidence="2">2.4.1.14</ecNumber>
    </recommendedName>
</protein>
<evidence type="ECO:0000256" key="4">
    <source>
        <dbReference type="ARBA" id="ARBA00022679"/>
    </source>
</evidence>
<proteinExistence type="inferred from homology"/>
<evidence type="ECO:0000256" key="1">
    <source>
        <dbReference type="ARBA" id="ARBA00006530"/>
    </source>
</evidence>
<evidence type="ECO:0000256" key="2">
    <source>
        <dbReference type="ARBA" id="ARBA00012536"/>
    </source>
</evidence>
<dbReference type="Gene3D" id="3.40.50.1000">
    <property type="entry name" value="HAD superfamily/HAD-like"/>
    <property type="match status" value="1"/>
</dbReference>
<keyword evidence="10" id="KW-1185">Reference proteome</keyword>
<dbReference type="Pfam" id="PF05116">
    <property type="entry name" value="S6PP"/>
    <property type="match status" value="1"/>
</dbReference>
<dbReference type="InterPro" id="IPR036412">
    <property type="entry name" value="HAD-like_sf"/>
</dbReference>
<accession>A0A7W6EFT1</accession>
<comment type="catalytic activity">
    <reaction evidence="5">
        <text>beta-D-fructose 6-phosphate + UDP-alpha-D-glucose = sucrose 6(F)-phosphate + UDP + H(+)</text>
        <dbReference type="Rhea" id="RHEA:22172"/>
        <dbReference type="ChEBI" id="CHEBI:15378"/>
        <dbReference type="ChEBI" id="CHEBI:57634"/>
        <dbReference type="ChEBI" id="CHEBI:57723"/>
        <dbReference type="ChEBI" id="CHEBI:58223"/>
        <dbReference type="ChEBI" id="CHEBI:58885"/>
        <dbReference type="EC" id="2.4.1.14"/>
    </reaction>
</comment>
<evidence type="ECO:0000259" key="8">
    <source>
        <dbReference type="Pfam" id="PF13579"/>
    </source>
</evidence>
<feature type="domain" description="Glycosyltransferase subfamily 4-like N-terminal" evidence="8">
    <location>
        <begin position="41"/>
        <end position="213"/>
    </location>
</feature>
<dbReference type="SFLD" id="SFLDG01140">
    <property type="entry name" value="C2.B:_Phosphomannomutase_and_P"/>
    <property type="match status" value="1"/>
</dbReference>
<dbReference type="Pfam" id="PF00534">
    <property type="entry name" value="Glycos_transf_1"/>
    <property type="match status" value="1"/>
</dbReference>
<comment type="similarity">
    <text evidence="1">Belongs to the glycosyltransferase 1 family.</text>
</comment>
<feature type="domain" description="Sucrose phosphatase-like" evidence="7">
    <location>
        <begin position="452"/>
        <end position="680"/>
    </location>
</feature>